<dbReference type="PANTHER" id="PTHR46202">
    <property type="entry name" value="DNA EXCISION REPAIR PROTEIN ERCC-8"/>
    <property type="match status" value="1"/>
</dbReference>
<reference evidence="7" key="1">
    <citation type="journal article" date="2020" name="Stud. Mycol.">
        <title>101 Dothideomycetes genomes: a test case for predicting lifestyles and emergence of pathogens.</title>
        <authorList>
            <person name="Haridas S."/>
            <person name="Albert R."/>
            <person name="Binder M."/>
            <person name="Bloem J."/>
            <person name="Labutti K."/>
            <person name="Salamov A."/>
            <person name="Andreopoulos B."/>
            <person name="Baker S."/>
            <person name="Barry K."/>
            <person name="Bills G."/>
            <person name="Bluhm B."/>
            <person name="Cannon C."/>
            <person name="Castanera R."/>
            <person name="Culley D."/>
            <person name="Daum C."/>
            <person name="Ezra D."/>
            <person name="Gonzalez J."/>
            <person name="Henrissat B."/>
            <person name="Kuo A."/>
            <person name="Liang C."/>
            <person name="Lipzen A."/>
            <person name="Lutzoni F."/>
            <person name="Magnuson J."/>
            <person name="Mondo S."/>
            <person name="Nolan M."/>
            <person name="Ohm R."/>
            <person name="Pangilinan J."/>
            <person name="Park H.-J."/>
            <person name="Ramirez L."/>
            <person name="Alfaro M."/>
            <person name="Sun H."/>
            <person name="Tritt A."/>
            <person name="Yoshinaga Y."/>
            <person name="Zwiers L.-H."/>
            <person name="Turgeon B."/>
            <person name="Goodwin S."/>
            <person name="Spatafora J."/>
            <person name="Crous P."/>
            <person name="Grigoriev I."/>
        </authorList>
    </citation>
    <scope>NUCLEOTIDE SEQUENCE</scope>
    <source>
        <strain evidence="7">CBS 133067</strain>
    </source>
</reference>
<dbReference type="InterPro" id="IPR015943">
    <property type="entry name" value="WD40/YVTN_repeat-like_dom_sf"/>
</dbReference>
<accession>A0A9P4M8T1</accession>
<evidence type="ECO:0000313" key="8">
    <source>
        <dbReference type="Proteomes" id="UP000799772"/>
    </source>
</evidence>
<dbReference type="InterPro" id="IPR001680">
    <property type="entry name" value="WD40_rpt"/>
</dbReference>
<dbReference type="InterPro" id="IPR042238">
    <property type="entry name" value="Rad28/ERCC8/Ckn1/ATCSA-1"/>
</dbReference>
<dbReference type="GO" id="GO:0043161">
    <property type="term" value="P:proteasome-mediated ubiquitin-dependent protein catabolic process"/>
    <property type="evidence" value="ECO:0007669"/>
    <property type="project" value="TreeGrafter"/>
</dbReference>
<dbReference type="EMBL" id="ML978126">
    <property type="protein sequence ID" value="KAF2098682.1"/>
    <property type="molecule type" value="Genomic_DNA"/>
</dbReference>
<dbReference type="InterPro" id="IPR019775">
    <property type="entry name" value="WD40_repeat_CS"/>
</dbReference>
<keyword evidence="8" id="KW-1185">Reference proteome</keyword>
<sequence length="448" mass="49643">MNTSLLNRSLGSLSPRELQNNEHARLLHAIQPTQIKFDRLVTTLDDSKDEVAHNGGTNTIVIDKFEGKYLLSGGADATIAIWDLEQPAETSPPSHRPLGTIPKSEANHTYGVTHLSFYPFDSLAFLSSSYDHTVKIWSSETLQPSASFSLDAIVYSHALSPIASHLLVACAIQHPSVRLVDLRSGSSTHSLAGHNGAVLSVAWSPVEEHVLCSAGTDGTARFWDVRKSNSSLGVLDKEDSVGILGYDGHGRGARGRQRGKAHNGPVNGVVWTEDGRHVVTVGHDEKIRVWDVIRGANTLANFGPIIKNSGLSTLLPLMAPMSTTAPGKDVLFFPSEKEVLMYEVFEGRLMKRLRTPRTGQDMPNDAPAKTGRVVKNRTMALAWRAHEIELYSAHGDGMIRAWKPRTSEDAMFEEWENEEQREREDERKRKRQVLEDVYQELTKRRAFG</sequence>
<evidence type="ECO:0000256" key="2">
    <source>
        <dbReference type="ARBA" id="ARBA00022737"/>
    </source>
</evidence>
<dbReference type="PRINTS" id="PR00320">
    <property type="entry name" value="GPROTEINBRPT"/>
</dbReference>
<dbReference type="GO" id="GO:0000109">
    <property type="term" value="C:nucleotide-excision repair complex"/>
    <property type="evidence" value="ECO:0007669"/>
    <property type="project" value="TreeGrafter"/>
</dbReference>
<evidence type="ECO:0000256" key="6">
    <source>
        <dbReference type="SAM" id="MobiDB-lite"/>
    </source>
</evidence>
<dbReference type="GO" id="GO:0000209">
    <property type="term" value="P:protein polyubiquitination"/>
    <property type="evidence" value="ECO:0007669"/>
    <property type="project" value="TreeGrafter"/>
</dbReference>
<dbReference type="Pfam" id="PF00400">
    <property type="entry name" value="WD40"/>
    <property type="match status" value="4"/>
</dbReference>
<feature type="repeat" description="WD" evidence="5">
    <location>
        <begin position="191"/>
        <end position="233"/>
    </location>
</feature>
<feature type="compositionally biased region" description="Basic and acidic residues" evidence="6">
    <location>
        <begin position="418"/>
        <end position="427"/>
    </location>
</feature>
<feature type="region of interest" description="Disordered" evidence="6">
    <location>
        <begin position="410"/>
        <end position="432"/>
    </location>
</feature>
<dbReference type="SMART" id="SM00320">
    <property type="entry name" value="WD40"/>
    <property type="match status" value="5"/>
</dbReference>
<dbReference type="SUPFAM" id="SSF50978">
    <property type="entry name" value="WD40 repeat-like"/>
    <property type="match status" value="1"/>
</dbReference>
<dbReference type="InterPro" id="IPR020472">
    <property type="entry name" value="WD40_PAC1"/>
</dbReference>
<name>A0A9P4M8T1_9PEZI</name>
<feature type="repeat" description="WD" evidence="5">
    <location>
        <begin position="50"/>
        <end position="92"/>
    </location>
</feature>
<dbReference type="PROSITE" id="PS50082">
    <property type="entry name" value="WD_REPEATS_2"/>
    <property type="match status" value="4"/>
</dbReference>
<dbReference type="PANTHER" id="PTHR46202:SF1">
    <property type="entry name" value="DNA EXCISION REPAIR PROTEIN ERCC-8"/>
    <property type="match status" value="1"/>
</dbReference>
<evidence type="ECO:0000256" key="1">
    <source>
        <dbReference type="ARBA" id="ARBA00022574"/>
    </source>
</evidence>
<evidence type="ECO:0000256" key="3">
    <source>
        <dbReference type="ARBA" id="ARBA00022763"/>
    </source>
</evidence>
<organism evidence="7 8">
    <name type="scientific">Rhizodiscina lignyota</name>
    <dbReference type="NCBI Taxonomy" id="1504668"/>
    <lineage>
        <taxon>Eukaryota</taxon>
        <taxon>Fungi</taxon>
        <taxon>Dikarya</taxon>
        <taxon>Ascomycota</taxon>
        <taxon>Pezizomycotina</taxon>
        <taxon>Dothideomycetes</taxon>
        <taxon>Pleosporomycetidae</taxon>
        <taxon>Aulographales</taxon>
        <taxon>Rhizodiscinaceae</taxon>
        <taxon>Rhizodiscina</taxon>
    </lineage>
</organism>
<comment type="caution">
    <text evidence="7">The sequence shown here is derived from an EMBL/GenBank/DDBJ whole genome shotgun (WGS) entry which is preliminary data.</text>
</comment>
<evidence type="ECO:0000256" key="4">
    <source>
        <dbReference type="ARBA" id="ARBA00023204"/>
    </source>
</evidence>
<dbReference type="Proteomes" id="UP000799772">
    <property type="component" value="Unassembled WGS sequence"/>
</dbReference>
<dbReference type="OrthoDB" id="361494at2759"/>
<evidence type="ECO:0000256" key="5">
    <source>
        <dbReference type="PROSITE-ProRule" id="PRU00221"/>
    </source>
</evidence>
<dbReference type="AlphaFoldDB" id="A0A9P4M8T1"/>
<evidence type="ECO:0000313" key="7">
    <source>
        <dbReference type="EMBL" id="KAF2098682.1"/>
    </source>
</evidence>
<keyword evidence="1 5" id="KW-0853">WD repeat</keyword>
<feature type="repeat" description="WD" evidence="5">
    <location>
        <begin position="259"/>
        <end position="300"/>
    </location>
</feature>
<keyword evidence="3" id="KW-0227">DNA damage</keyword>
<dbReference type="PROSITE" id="PS50294">
    <property type="entry name" value="WD_REPEATS_REGION"/>
    <property type="match status" value="2"/>
</dbReference>
<keyword evidence="2" id="KW-0677">Repeat</keyword>
<keyword evidence="4" id="KW-0234">DNA repair</keyword>
<dbReference type="GO" id="GO:0006283">
    <property type="term" value="P:transcription-coupled nucleotide-excision repair"/>
    <property type="evidence" value="ECO:0007669"/>
    <property type="project" value="InterPro"/>
</dbReference>
<dbReference type="Gene3D" id="2.130.10.10">
    <property type="entry name" value="YVTN repeat-like/Quinoprotein amine dehydrogenase"/>
    <property type="match status" value="1"/>
</dbReference>
<protein>
    <submittedName>
        <fullName evidence="7">WD40 repeat-like protein</fullName>
    </submittedName>
</protein>
<dbReference type="GO" id="GO:0031464">
    <property type="term" value="C:Cul4A-RING E3 ubiquitin ligase complex"/>
    <property type="evidence" value="ECO:0007669"/>
    <property type="project" value="TreeGrafter"/>
</dbReference>
<feature type="repeat" description="WD" evidence="5">
    <location>
        <begin position="105"/>
        <end position="147"/>
    </location>
</feature>
<proteinExistence type="predicted"/>
<gene>
    <name evidence="7" type="ORF">NA57DRAFT_75919</name>
</gene>
<dbReference type="PROSITE" id="PS00678">
    <property type="entry name" value="WD_REPEATS_1"/>
    <property type="match status" value="3"/>
</dbReference>
<dbReference type="InterPro" id="IPR036322">
    <property type="entry name" value="WD40_repeat_dom_sf"/>
</dbReference>